<comment type="caution">
    <text evidence="4">The sequence shown here is derived from an EMBL/GenBank/DDBJ whole genome shotgun (WGS) entry which is preliminary data.</text>
</comment>
<sequence>MSDSQRLREHAAADTAAADLRSGAYGHESAEDPAEAIEAEAGALEASEETGAATDHTVWSCVGNLTAVRSIRARVREFLERSKPPQPVLEDAELASSELATNALLHSRSGQTGGVMTLFIRSGRDRVRVAVADQGEKNQAPGSGDADRGDTDDYGRGKLIIESCTTRSGEYWTDTTHVAWFEIDVDREA</sequence>
<dbReference type="PANTHER" id="PTHR35526:SF3">
    <property type="entry name" value="ANTI-SIGMA-F FACTOR RSBW"/>
    <property type="match status" value="1"/>
</dbReference>
<dbReference type="Gene3D" id="3.30.565.10">
    <property type="entry name" value="Histidine kinase-like ATPase, C-terminal domain"/>
    <property type="match status" value="1"/>
</dbReference>
<protein>
    <submittedName>
        <fullName evidence="4">Regulatory protein</fullName>
    </submittedName>
</protein>
<accession>A0A0C2J9Z8</accession>
<dbReference type="InterPro" id="IPR003594">
    <property type="entry name" value="HATPase_dom"/>
</dbReference>
<reference evidence="5" key="1">
    <citation type="journal article" date="2015" name="Chem. Biol.">
        <title>Structure, bioactivity, and resistance mechanism of streptomonomicin, an unusual lasso Peptide from an understudied halophilic actinomycete.</title>
        <authorList>
            <person name="Metelev M."/>
            <person name="Tietz J.I."/>
            <person name="Melby J.O."/>
            <person name="Blair P.M."/>
            <person name="Zhu L."/>
            <person name="Livnat I."/>
            <person name="Severinov K."/>
            <person name="Mitchell D.A."/>
        </authorList>
    </citation>
    <scope>NUCLEOTIDE SEQUENCE [LARGE SCALE GENOMIC DNA]</scope>
    <source>
        <strain evidence="5">YIM 90003</strain>
    </source>
</reference>
<dbReference type="Pfam" id="PF13581">
    <property type="entry name" value="HATPase_c_2"/>
    <property type="match status" value="1"/>
</dbReference>
<proteinExistence type="predicted"/>
<evidence type="ECO:0000313" key="4">
    <source>
        <dbReference type="EMBL" id="KIH98311.1"/>
    </source>
</evidence>
<dbReference type="STRING" id="183763.LP52_14280"/>
<keyword evidence="1" id="KW-0808">Transferase</keyword>
<dbReference type="InterPro" id="IPR036890">
    <property type="entry name" value="HATPase_C_sf"/>
</dbReference>
<evidence type="ECO:0000256" key="1">
    <source>
        <dbReference type="ARBA" id="ARBA00022527"/>
    </source>
</evidence>
<dbReference type="EMBL" id="JROO01000027">
    <property type="protein sequence ID" value="KIH98311.1"/>
    <property type="molecule type" value="Genomic_DNA"/>
</dbReference>
<dbReference type="Proteomes" id="UP000031675">
    <property type="component" value="Unassembled WGS sequence"/>
</dbReference>
<evidence type="ECO:0000259" key="3">
    <source>
        <dbReference type="Pfam" id="PF13581"/>
    </source>
</evidence>
<feature type="domain" description="Histidine kinase/HSP90-like ATPase" evidence="3">
    <location>
        <begin position="64"/>
        <end position="165"/>
    </location>
</feature>
<dbReference type="OrthoDB" id="3871793at2"/>
<feature type="region of interest" description="Disordered" evidence="2">
    <location>
        <begin position="132"/>
        <end position="154"/>
    </location>
</feature>
<dbReference type="GO" id="GO:0004674">
    <property type="term" value="F:protein serine/threonine kinase activity"/>
    <property type="evidence" value="ECO:0007669"/>
    <property type="project" value="UniProtKB-KW"/>
</dbReference>
<keyword evidence="5" id="KW-1185">Reference proteome</keyword>
<keyword evidence="1" id="KW-0723">Serine/threonine-protein kinase</keyword>
<feature type="region of interest" description="Disordered" evidence="2">
    <location>
        <begin position="1"/>
        <end position="34"/>
    </location>
</feature>
<gene>
    <name evidence="4" type="ORF">LP52_14280</name>
</gene>
<name>A0A0C2J9Z8_9ACTN</name>
<dbReference type="CDD" id="cd16936">
    <property type="entry name" value="HATPase_RsbW-like"/>
    <property type="match status" value="1"/>
</dbReference>
<dbReference type="InterPro" id="IPR050267">
    <property type="entry name" value="Anti-sigma-factor_SerPK"/>
</dbReference>
<dbReference type="AlphaFoldDB" id="A0A0C2J9Z8"/>
<feature type="compositionally biased region" description="Basic and acidic residues" evidence="2">
    <location>
        <begin position="145"/>
        <end position="154"/>
    </location>
</feature>
<dbReference type="RefSeq" id="WP_040273974.1">
    <property type="nucleotide sequence ID" value="NZ_JROO01000027.1"/>
</dbReference>
<evidence type="ECO:0000313" key="5">
    <source>
        <dbReference type="Proteomes" id="UP000031675"/>
    </source>
</evidence>
<feature type="compositionally biased region" description="Basic and acidic residues" evidence="2">
    <location>
        <begin position="1"/>
        <end position="12"/>
    </location>
</feature>
<keyword evidence="1" id="KW-0418">Kinase</keyword>
<dbReference type="SUPFAM" id="SSF55874">
    <property type="entry name" value="ATPase domain of HSP90 chaperone/DNA topoisomerase II/histidine kinase"/>
    <property type="match status" value="1"/>
</dbReference>
<evidence type="ECO:0000256" key="2">
    <source>
        <dbReference type="SAM" id="MobiDB-lite"/>
    </source>
</evidence>
<dbReference type="PANTHER" id="PTHR35526">
    <property type="entry name" value="ANTI-SIGMA-F FACTOR RSBW-RELATED"/>
    <property type="match status" value="1"/>
</dbReference>
<organism evidence="4 5">
    <name type="scientific">Streptomonospora alba</name>
    <dbReference type="NCBI Taxonomy" id="183763"/>
    <lineage>
        <taxon>Bacteria</taxon>
        <taxon>Bacillati</taxon>
        <taxon>Actinomycetota</taxon>
        <taxon>Actinomycetes</taxon>
        <taxon>Streptosporangiales</taxon>
        <taxon>Nocardiopsidaceae</taxon>
        <taxon>Streptomonospora</taxon>
    </lineage>
</organism>